<dbReference type="Proteomes" id="UP000684084">
    <property type="component" value="Unassembled WGS sequence"/>
</dbReference>
<evidence type="ECO:0000313" key="2">
    <source>
        <dbReference type="EMBL" id="CAB5370717.1"/>
    </source>
</evidence>
<comment type="caution">
    <text evidence="2">The sequence shown here is derived from an EMBL/GenBank/DDBJ whole genome shotgun (WGS) entry which is preliminary data.</text>
</comment>
<dbReference type="VEuPathDB" id="FungiDB:RhiirFUN_026133"/>
<protein>
    <recommendedName>
        <fullName evidence="1">UBC core domain-containing protein</fullName>
    </recommendedName>
</protein>
<gene>
    <name evidence="2" type="ORF">CHRIB12_LOCUS12756</name>
</gene>
<sequence length="136" mass="15819">MALKRIKKSDSPYSGGTFSLVIDFPTDYPFKSPKWTYNVDILISWSPALTISKGNRWYWDYFNEEIKEIKSIRYKAMVCKLLKDSDNTPCGKSYVMGHSQPKQQANRHSEIKQEELCKMLTELVIEDSQSINVITR</sequence>
<dbReference type="EMBL" id="CAGKOT010000028">
    <property type="protein sequence ID" value="CAB5370717.1"/>
    <property type="molecule type" value="Genomic_DNA"/>
</dbReference>
<accession>A0A915ZBU1</accession>
<evidence type="ECO:0000259" key="1">
    <source>
        <dbReference type="Pfam" id="PF00179"/>
    </source>
</evidence>
<dbReference type="AlphaFoldDB" id="A0A915ZBU1"/>
<proteinExistence type="predicted"/>
<name>A0A915ZBU1_9GLOM</name>
<evidence type="ECO:0000313" key="3">
    <source>
        <dbReference type="Proteomes" id="UP000684084"/>
    </source>
</evidence>
<feature type="domain" description="UBC core" evidence="1">
    <location>
        <begin position="8"/>
        <end position="41"/>
    </location>
</feature>
<reference evidence="2" key="1">
    <citation type="submission" date="2020-05" db="EMBL/GenBank/DDBJ databases">
        <authorList>
            <person name="Rincon C."/>
            <person name="Sanders R I."/>
            <person name="Robbins C."/>
            <person name="Chaturvedi A."/>
        </authorList>
    </citation>
    <scope>NUCLEOTIDE SEQUENCE</scope>
    <source>
        <strain evidence="2">CHB12</strain>
    </source>
</reference>
<dbReference type="Pfam" id="PF00179">
    <property type="entry name" value="UQ_con"/>
    <property type="match status" value="1"/>
</dbReference>
<dbReference type="InterPro" id="IPR000608">
    <property type="entry name" value="UBC"/>
</dbReference>
<organism evidence="2 3">
    <name type="scientific">Rhizophagus irregularis</name>
    <dbReference type="NCBI Taxonomy" id="588596"/>
    <lineage>
        <taxon>Eukaryota</taxon>
        <taxon>Fungi</taxon>
        <taxon>Fungi incertae sedis</taxon>
        <taxon>Mucoromycota</taxon>
        <taxon>Glomeromycotina</taxon>
        <taxon>Glomeromycetes</taxon>
        <taxon>Glomerales</taxon>
        <taxon>Glomeraceae</taxon>
        <taxon>Rhizophagus</taxon>
    </lineage>
</organism>
<dbReference type="OrthoDB" id="10340127at2759"/>